<comment type="function">
    <text evidence="9">Assembly protein: Plays a major role in capsid assembly. Acts as a scaffold protein by binding major capsid protein. Multimerizes in the nucleus such as major capsid protein forms the icosahedral T=16 capsid. Cleaved by assemblin after capsid completion. The cleavages products are evicted from the capsid before or during DNA packaging.</text>
</comment>
<dbReference type="GO" id="GO:0030430">
    <property type="term" value="C:host cell cytoplasm"/>
    <property type="evidence" value="ECO:0007669"/>
    <property type="project" value="UniProtKB-SubCell"/>
</dbReference>
<evidence type="ECO:0000256" key="7">
    <source>
        <dbReference type="ARBA" id="ARBA00022950"/>
    </source>
</evidence>
<accession>A0A866VSN3</accession>
<name>A0A866VSN3_9BETA</name>
<feature type="compositionally biased region" description="Low complexity" evidence="10">
    <location>
        <begin position="467"/>
        <end position="517"/>
    </location>
</feature>
<comment type="caution">
    <text evidence="9">Lacks conserved residue(s) required for the propagation of feature annotation.</text>
</comment>
<dbReference type="GO" id="GO:0019076">
    <property type="term" value="P:viral release from host cell"/>
    <property type="evidence" value="ECO:0007669"/>
    <property type="project" value="UniProtKB-UniRule"/>
</dbReference>
<comment type="subunit">
    <molecule>Assembly protein</molecule>
    <text evidence="9">Homomultimer. Interacts with major capsid protein.</text>
</comment>
<dbReference type="RefSeq" id="YP_010802779.1">
    <property type="nucleotide sequence ID" value="NC_077039.1"/>
</dbReference>
<dbReference type="Proteomes" id="UP001162024">
    <property type="component" value="Segment"/>
</dbReference>
<comment type="subcellular location">
    <molecule>Capsid scaffolding protein</molecule>
    <subcellularLocation>
        <location evidence="9">Host cytoplasm</location>
    </subcellularLocation>
</comment>
<feature type="region of interest" description="Interaction with major capsid protein" evidence="9">
    <location>
        <begin position="583"/>
        <end position="603"/>
    </location>
</feature>
<reference evidence="11" key="7">
    <citation type="submission" date="2019-08" db="EMBL/GenBank/DDBJ databases">
        <title>Complete Genome Assembly and Annotation of EEHV3A the First Example of a GC-Branch African Elephant Endotheliotrophic Herpesvirus Associated with Lethal Hemorrhagic Disease.</title>
        <authorList>
            <person name="Tan J."/>
            <person name="Ling P.D."/>
            <person name="Worley K."/>
            <person name="Proudfoot J."/>
            <person name="Bowman M."/>
            <person name="Qin X."/>
            <person name="Latimer E.M."/>
            <person name="Holder K."/>
            <person name="Fayette M."/>
            <person name="Nodolf S."/>
            <person name="Heaggans S.Y."/>
            <person name="Zong J.-C."/>
            <person name="Pearson V.R."/>
            <person name="Hayward G.S."/>
        </authorList>
    </citation>
    <scope>NUCLEOTIDE SEQUENCE</scope>
    <source>
        <strain evidence="11">Nyah NAP97</strain>
    </source>
</reference>
<evidence type="ECO:0000256" key="4">
    <source>
        <dbReference type="ARBA" id="ARBA00022670"/>
    </source>
</evidence>
<evidence type="ECO:0000256" key="2">
    <source>
        <dbReference type="ARBA" id="ARBA00022562"/>
    </source>
</evidence>
<reference evidence="11" key="5">
    <citation type="journal article" date="2016" name="MSphere">
        <title>Complete Genome Sequence of Elephant Endotheliotropic Herpesvirus 4, the First Example of a GC-Rich Branch Proboscivirus.</title>
        <authorList>
            <person name="Ling P.D."/>
            <person name="Long S.Y."/>
            <person name="Fuery A."/>
            <person name="Peng R.S."/>
            <person name="Heaggans S.Y."/>
            <person name="Qin X."/>
            <person name="Worley K.C."/>
            <person name="Dugan S."/>
            <person name="Hayward G.S."/>
        </authorList>
    </citation>
    <scope>NUCLEOTIDE SEQUENCE</scope>
    <source>
        <strain evidence="11">Nyah NAP97</strain>
    </source>
</reference>
<feature type="active site" description="Charge relay system" evidence="9">
    <location>
        <position position="148"/>
    </location>
</feature>
<dbReference type="Gene3D" id="3.20.16.10">
    <property type="entry name" value="Herpesvirus/Caudovirus protease domain"/>
    <property type="match status" value="1"/>
</dbReference>
<comment type="domain">
    <text evidence="9">Region of interaction between pPR and pAP is called Amino conserved domain (ACD). The region of interaction with major capsid protein is called carboxyl conserved domain (CCD).</text>
</comment>
<gene>
    <name evidence="11" type="primary">U53</name>
</gene>
<dbReference type="KEGG" id="vg:80541562"/>
<feature type="active site" description="Charge relay system" evidence="9">
    <location>
        <position position="62"/>
    </location>
</feature>
<evidence type="ECO:0000256" key="9">
    <source>
        <dbReference type="HAMAP-Rule" id="MF_04008"/>
    </source>
</evidence>
<comment type="function">
    <text evidence="9">Assemblin: Protease that plays an essential role in virion assembly within the nucleus. Catalyzes the cleavage of the assembly protein after formation of the spherical procapsid. By that cleavage, the capsid matures and gains its icosahedral shape. The cleavage sites seem to include -Ala-Ser-, -Ala-Ala-, as well as Ala-Thr bonds. Assemblin and cleavages products are evicted from the capsid before or during DNA packaging.</text>
</comment>
<comment type="similarity">
    <text evidence="9">Belongs to the herpesviridae capsid scaffolding protein family.</text>
</comment>
<reference evidence="11" key="1">
    <citation type="journal article" date="2009" name="Vet. Pathol.">
        <title>Clinico-pathologic features of fatal disease attributed to new variants of endotheliotropic herpesviruses in two Asian elephants (Elephas maximus).</title>
        <authorList>
            <person name="Garner M.M."/>
            <person name="Helmick K."/>
            <person name="Ochsenreiter J."/>
            <person name="Richman L.K."/>
            <person name="Latimer E."/>
            <person name="Wise A.G."/>
            <person name="Maes R.K."/>
            <person name="Kiupel M."/>
            <person name="Nordhausen R.W."/>
            <person name="Zong J.C."/>
            <person name="Hayward G.S."/>
        </authorList>
    </citation>
    <scope>NUCLEOTIDE SEQUENCE</scope>
    <source>
        <strain evidence="11">Nyah NAP97</strain>
    </source>
</reference>
<sequence length="603" mass="65963">MVGYWEKKSGGGSSSNGRVFFGGFVVMYDADTEETLVIGKDIINYIFSNNLDGEDTPLNINHREDALVGRVFKFFDVDRGIFCVGEITSKRFLRMIRDASRDSSVVELGPTADCVPRDSVLEYLSVYLPALSLSNFVTPSDSRPFFRHVSLCGLGRRRGTLTVYGRSVPWIVSQFKCLSVDDAKKILSFPVPAPVSPYAQETFCLSPEFLLATSTDITCIDRRSNTLSYDKKLAGVSNESYVRASVTCRPSPSARNNNSLCGSRHGGVQQYGTDDSIRGGVVPYDSQRRRFNHRPEENVSTVSIKMNKFLENGEGVYLSKDVFLGLLRQTGGYRGLPSCGGLYEPIPHICYQPHGLWSAGGAGGSNMLLGGDDDQFNPAPKRRRLEYPALPNERGGGGGASPEKPIVQALSTPPPPQPPTPVTTFRPHNDDLTVSAIKQMCSTLADIRSDLDLLKKKSEIRDQMLQQQHLAPQQTTTSYTHAQQPQQPHAVPAPHHVQQQQQTPPAQHPQQAPSSHPGVLDNPPPQGPGSQAPTQAPPQHLVDPVALLRDSQNADALIQQPGVPPVEIVNAGYVFNKNGETADNKTQMLSRNRDMFISALGCD</sequence>
<dbReference type="PRINTS" id="PR00236">
    <property type="entry name" value="HSVCAPSIDP40"/>
</dbReference>
<comment type="function">
    <text evidence="9">Capsid scaffolding protein: Acts as a scaffold protein by binding major capsid protein in the cytoplasm, inducing the nuclear localization of both proteins. Multimerizes in the nucleus such as major capsid protein forms the icosahedral T=16 capsid. Autocatalytic cleavage releases the assembly protein, and subsequently abolishes interaction with major capsid protein. Cleavages products are evicted from the capsid before or during DNA packaging.</text>
</comment>
<keyword evidence="5 9" id="KW-0378">Hydrolase</keyword>
<feature type="compositionally biased region" description="Pro residues" evidence="10">
    <location>
        <begin position="412"/>
        <end position="421"/>
    </location>
</feature>
<dbReference type="GO" id="GO:0042802">
    <property type="term" value="F:identical protein binding"/>
    <property type="evidence" value="ECO:0007669"/>
    <property type="project" value="UniProtKB-UniRule"/>
</dbReference>
<dbReference type="Pfam" id="PF00716">
    <property type="entry name" value="Peptidase_S21"/>
    <property type="match status" value="1"/>
</dbReference>
<dbReference type="InterPro" id="IPR035443">
    <property type="entry name" value="Herpes_virus_sf"/>
</dbReference>
<keyword evidence="12" id="KW-1185">Reference proteome</keyword>
<keyword evidence="4 9" id="KW-0645">Protease</keyword>
<evidence type="ECO:0000256" key="8">
    <source>
        <dbReference type="ARBA" id="ARBA00023200"/>
    </source>
</evidence>
<dbReference type="GO" id="GO:0006508">
    <property type="term" value="P:proteolysis"/>
    <property type="evidence" value="ECO:0007669"/>
    <property type="project" value="UniProtKB-KW"/>
</dbReference>
<feature type="region of interest" description="Disordered" evidence="10">
    <location>
        <begin position="388"/>
        <end position="428"/>
    </location>
</feature>
<reference evidence="11" key="6">
    <citation type="journal article" date="2016" name="MSphere">
        <title>Comparison of the Gene Coding Contents and Other Unusual Features of the GC-Rich and AT-Rich Branch Probosciviruses.</title>
        <authorList>
            <person name="Ling P.D."/>
            <person name="Long S.Y."/>
            <person name="Zong J.C."/>
            <person name="Heaggans S.Y."/>
            <person name="Qin X."/>
            <person name="Hayward G.S."/>
        </authorList>
    </citation>
    <scope>NUCLEOTIDE SEQUENCE</scope>
    <source>
        <strain evidence="11">Nyah NAP97</strain>
    </source>
</reference>
<comment type="subunit">
    <molecule>Assemblin</molecule>
    <text evidence="9">Exists in a monomer-dimer equilibrium with the dimer being the active species.</text>
</comment>
<keyword evidence="8 9" id="KW-1035">Host cytoplasm</keyword>
<dbReference type="GeneID" id="80541562"/>
<comment type="PTM">
    <text evidence="9">Capsid scaffolding protein: Capsid scaffolding protein is cleaved by assemblin after formation of the spherical procapsid. As a result, the capsid obtains its mature, icosahedral shape. Cleavages occur at two or more sites: release (R-site) and maturation (M-site).</text>
</comment>
<reference evidence="11" key="2">
    <citation type="journal article" date="2013" name="Genome Announc.">
        <title>Complete Genome Sequence of Elephant Endotheliotropic Herpesvirus 1A.</title>
        <authorList>
            <person name="Ling P.D."/>
            <person name="Reid J.G."/>
            <person name="Qin X."/>
            <person name="Muzny D.M."/>
            <person name="Gibbs R."/>
            <person name="Petrosino J."/>
            <person name="Peng R."/>
            <person name="Zong J.C."/>
            <person name="Heaggans S.Y."/>
            <person name="Hayward G.S."/>
        </authorList>
    </citation>
    <scope>NUCLEOTIDE SEQUENCE</scope>
    <source>
        <strain evidence="11">Nyah NAP97</strain>
    </source>
</reference>
<keyword evidence="3 9" id="KW-1188">Viral release from host cell</keyword>
<dbReference type="EMBL" id="MN373268">
    <property type="protein sequence ID" value="QOE74445.1"/>
    <property type="molecule type" value="Genomic_DNA"/>
</dbReference>
<dbReference type="InterPro" id="IPR001847">
    <property type="entry name" value="Peptidase_S21"/>
</dbReference>
<comment type="subcellular location">
    <molecule>Assemblin</molecule>
    <subcellularLocation>
        <location evidence="9">Host nucleus</location>
    </subcellularLocation>
</comment>
<reference evidence="11" key="3">
    <citation type="journal article" date="2014" name="J. Virol.">
        <title>Comparative genome analysis of four elephant endotheliotropic herpesviruses, EEHV3, EEHV4, EEHV5, and EEHV6, from cases of hemorrhagic disease or viremia.</title>
        <authorList>
            <person name="Zong JC"/>
            <person name="Latimer EM"/>
            <person name="Long SY"/>
            <person name="Richman LK"/>
            <person name="Heaggans SY"/>
            <person name="Hayward GS."/>
        </authorList>
    </citation>
    <scope>NUCLEOTIDE SEQUENCE</scope>
    <source>
        <strain evidence="11">Nyah NAP97</strain>
    </source>
</reference>
<dbReference type="GO" id="GO:0004252">
    <property type="term" value="F:serine-type endopeptidase activity"/>
    <property type="evidence" value="ECO:0007669"/>
    <property type="project" value="UniProtKB-UniRule"/>
</dbReference>
<proteinExistence type="inferred from homology"/>
<comment type="subcellular location">
    <molecule>Assembly protein</molecule>
    <subcellularLocation>
        <location evidence="9">Host nucleus</location>
    </subcellularLocation>
</comment>
<evidence type="ECO:0000256" key="1">
    <source>
        <dbReference type="ARBA" id="ARBA00022553"/>
    </source>
</evidence>
<organism evidence="11 12">
    <name type="scientific">Elephant endotheliotropic herpesvirus 3A</name>
    <dbReference type="NCBI Taxonomy" id="1329409"/>
    <lineage>
        <taxon>Viruses</taxon>
        <taxon>Duplodnaviria</taxon>
        <taxon>Heunggongvirae</taxon>
        <taxon>Peploviricota</taxon>
        <taxon>Herviviricetes</taxon>
        <taxon>Herpesvirales</taxon>
        <taxon>Orthoherpesviridae</taxon>
        <taxon>Betaherpesvirinae</taxon>
        <taxon>Proboscivirus</taxon>
        <taxon>Elephant endotheliotropic herpesvirus 3</taxon>
    </lineage>
</organism>
<keyword evidence="2 9" id="KW-1048">Host nucleus</keyword>
<dbReference type="EC" id="3.4.21.97" evidence="9"/>
<evidence type="ECO:0000313" key="11">
    <source>
        <dbReference type="EMBL" id="QOE74445.1"/>
    </source>
</evidence>
<feature type="chain" id="PRO_5033171483" description="Capsid scaffolding protein" evidence="9">
    <location>
        <begin position="1"/>
        <end position="603"/>
    </location>
</feature>
<dbReference type="SUPFAM" id="SSF50789">
    <property type="entry name" value="Herpes virus serine proteinase, assemblin"/>
    <property type="match status" value="1"/>
</dbReference>
<keyword evidence="6 9" id="KW-0720">Serine protease</keyword>
<feature type="chain" id="PRO_5033171484" description="Assembly protein" evidence="9">
    <location>
        <begin position="245"/>
        <end position="603"/>
    </location>
</feature>
<evidence type="ECO:0000256" key="6">
    <source>
        <dbReference type="ARBA" id="ARBA00022825"/>
    </source>
</evidence>
<evidence type="ECO:0000256" key="5">
    <source>
        <dbReference type="ARBA" id="ARBA00022801"/>
    </source>
</evidence>
<comment type="subunit">
    <molecule>Capsid scaffolding protein</molecule>
    <text evidence="9">Homomultimer. Interacts with major capsid protein.</text>
</comment>
<feature type="site" description="Cleavage; by assemblin; Release site" evidence="9">
    <location>
        <begin position="244"/>
        <end position="245"/>
    </location>
</feature>
<dbReference type="HAMAP" id="MF_04008">
    <property type="entry name" value="HSV_SCAF"/>
    <property type="match status" value="1"/>
</dbReference>
<comment type="catalytic activity">
    <reaction evidence="9">
        <text>Cleaves -Ala-|-Ser- and -Ala-|-Ala- bonds in the scaffold protein.</text>
        <dbReference type="EC" id="3.4.21.97"/>
    </reaction>
</comment>
<feature type="active site" description="Charge relay system" evidence="9">
    <location>
        <position position="132"/>
    </location>
</feature>
<reference evidence="11" key="4">
    <citation type="journal article" date="2016" name="ILAR J">
        <title>Review of Elephant Endotheliotropic Herpesviruses and Acute Hemorrhagic Disease.</title>
        <authorList>
            <person name="Long S.Y."/>
            <person name="Latimer E.M."/>
            <person name="Hayward G.S."/>
        </authorList>
    </citation>
    <scope>NUCLEOTIDE SEQUENCE</scope>
    <source>
        <strain evidence="11">Nyah NAP97</strain>
    </source>
</reference>
<dbReference type="GO" id="GO:0039708">
    <property type="term" value="P:nuclear capsid assembly"/>
    <property type="evidence" value="ECO:0007669"/>
    <property type="project" value="UniProtKB-ARBA"/>
</dbReference>
<keyword evidence="1 9" id="KW-0597">Phosphoprotein</keyword>
<protein>
    <recommendedName>
        <fullName evidence="9">Capsid scaffolding protein</fullName>
    </recommendedName>
    <alternativeName>
        <fullName evidence="9">Protease precursor</fullName>
        <shortName evidence="9">pPR</shortName>
    </alternativeName>
    <component>
        <recommendedName>
            <fullName evidence="9">Assemblin</fullName>
            <ecNumber evidence="9">3.4.21.97</ecNumber>
        </recommendedName>
        <alternativeName>
            <fullName evidence="9">Protease</fullName>
            <shortName evidence="9">Pr</shortName>
        </alternativeName>
    </component>
    <component>
        <recommendedName>
            <fullName evidence="9">Assembly protein</fullName>
            <shortName evidence="9">AP</shortName>
        </recommendedName>
        <alternativeName>
            <fullName evidence="9">Capsid assembly protein</fullName>
        </alternativeName>
    </component>
</protein>
<dbReference type="GO" id="GO:0042025">
    <property type="term" value="C:host cell nucleus"/>
    <property type="evidence" value="ECO:0007669"/>
    <property type="project" value="UniProtKB-SubCell"/>
</dbReference>
<evidence type="ECO:0000313" key="12">
    <source>
        <dbReference type="Proteomes" id="UP001162024"/>
    </source>
</evidence>
<feature type="chain" id="PRO_5033171482" description="Assemblin" evidence="9">
    <location>
        <begin position="1"/>
        <end position="244"/>
    </location>
</feature>
<evidence type="ECO:0000256" key="10">
    <source>
        <dbReference type="SAM" id="MobiDB-lite"/>
    </source>
</evidence>
<evidence type="ECO:0000256" key="3">
    <source>
        <dbReference type="ARBA" id="ARBA00022612"/>
    </source>
</evidence>
<feature type="region of interest" description="Disordered" evidence="10">
    <location>
        <begin position="467"/>
        <end position="538"/>
    </location>
</feature>
<keyword evidence="7 9" id="KW-0118">Viral capsid assembly</keyword>